<dbReference type="GO" id="GO:0004180">
    <property type="term" value="F:carboxypeptidase activity"/>
    <property type="evidence" value="ECO:0007669"/>
    <property type="project" value="TreeGrafter"/>
</dbReference>
<dbReference type="InterPro" id="IPR003137">
    <property type="entry name" value="PA_domain"/>
</dbReference>
<dbReference type="AlphaFoldDB" id="A0A9P9EQW0"/>
<dbReference type="EMBL" id="JAGMUV010000010">
    <property type="protein sequence ID" value="KAH7141929.1"/>
    <property type="molecule type" value="Genomic_DNA"/>
</dbReference>
<dbReference type="InterPro" id="IPR046450">
    <property type="entry name" value="PA_dom_sf"/>
</dbReference>
<evidence type="ECO:0000313" key="7">
    <source>
        <dbReference type="Proteomes" id="UP000738349"/>
    </source>
</evidence>
<dbReference type="FunFam" id="3.40.630.10:FF:000101">
    <property type="entry name" value="N-acetylated alpha-linked acidic dipeptidase like 1"/>
    <property type="match status" value="1"/>
</dbReference>
<gene>
    <name evidence="6" type="ORF">EDB81DRAFT_899352</name>
</gene>
<comment type="similarity">
    <text evidence="1">Belongs to the peptidase M28 family. M28B subfamily.</text>
</comment>
<dbReference type="OrthoDB" id="5841748at2759"/>
<evidence type="ECO:0000259" key="3">
    <source>
        <dbReference type="Pfam" id="PF02225"/>
    </source>
</evidence>
<dbReference type="InterPro" id="IPR039373">
    <property type="entry name" value="Peptidase_M28B"/>
</dbReference>
<evidence type="ECO:0000256" key="2">
    <source>
        <dbReference type="SAM" id="SignalP"/>
    </source>
</evidence>
<comment type="caution">
    <text evidence="6">The sequence shown here is derived from an EMBL/GenBank/DDBJ whole genome shotgun (WGS) entry which is preliminary data.</text>
</comment>
<feature type="domain" description="PA" evidence="3">
    <location>
        <begin position="165"/>
        <end position="239"/>
    </location>
</feature>
<feature type="domain" description="Transferrin receptor-like dimerisation" evidence="4">
    <location>
        <begin position="608"/>
        <end position="721"/>
    </location>
</feature>
<protein>
    <recommendedName>
        <fullName evidence="8">Glutamate carboxypeptidase</fullName>
    </recommendedName>
</protein>
<sequence length="724" mass="79069">MSKLLSACVVTAACVYACLPDKAETERLLTRRYNREGRNRHLKRDIVEFPPVLTNTESILVNSFDNASIAAWSLYYTSGYRLAGHNRSQAEWTQQKWIDLGWESWIAEYWIWYTEPIESSLKLNRPDGSSHAAQLLEDRLEIDPQTSNPNEKPAYHALTGSGNITAEYVYVGRGTRDDFKRLLDLGVTLEGKIALAQYGGSNRGVKIKNAESNGMIGAILYTDPLEDGEITEENGYLPYPDGPARHPSAIQRGSMRWASLSFGDPSTIGYASTKDAPRANISAYGPKIPSIPISPRDGLQLLHALDGHGISAEEANRTNYKGAFSNVSYSSGPAQGATLNLVNFMDARLEPAYNVLASINGTSPDEYVIIGNHRDGWTAGGAADAVSGGSILIEMARAFGKLLDQGWKPRRTIILGSWDAEEFGLMGSTEWVEDHLPELIGKTVAYINVDTAVSGPRAEIVGSGEIQTIAIEMMKKVIFPEGYGAGPTLYDAWYNSTEGVIGPLGSGSDFAAFYHNGISSIDISGGPGPKDPVYQYHSLYDTHHWMTKYADPGFHLHTAMGQFVTLLTYHIADDALIPWDLPNAGSALRDIFLDLEEQLDEKFPEYEVDLSPLDDAVAAFEAAAERISVIAEEALSFNDTALLVAVNSRYRDFSRGFASAGLLPGRYSYYNVVSAPGLESGYGADVFPAIQDSLDQGNLTQAEEWVENSAKAVLRAAQILKIGE</sequence>
<name>A0A9P9EQW0_9HYPO</name>
<dbReference type="SUPFAM" id="SSF52025">
    <property type="entry name" value="PA domain"/>
    <property type="match status" value="1"/>
</dbReference>
<keyword evidence="2" id="KW-0732">Signal</keyword>
<dbReference type="Gene3D" id="1.20.930.40">
    <property type="entry name" value="Transferrin receptor-like, dimerisation domain"/>
    <property type="match status" value="1"/>
</dbReference>
<dbReference type="InterPro" id="IPR007484">
    <property type="entry name" value="Peptidase_M28"/>
</dbReference>
<accession>A0A9P9EQW0</accession>
<feature type="chain" id="PRO_5040392733" description="Glutamate carboxypeptidase" evidence="2">
    <location>
        <begin position="26"/>
        <end position="724"/>
    </location>
</feature>
<dbReference type="Gene3D" id="3.50.30.30">
    <property type="match status" value="1"/>
</dbReference>
<reference evidence="6" key="1">
    <citation type="journal article" date="2021" name="Nat. Commun.">
        <title>Genetic determinants of endophytism in the Arabidopsis root mycobiome.</title>
        <authorList>
            <person name="Mesny F."/>
            <person name="Miyauchi S."/>
            <person name="Thiergart T."/>
            <person name="Pickel B."/>
            <person name="Atanasova L."/>
            <person name="Karlsson M."/>
            <person name="Huettel B."/>
            <person name="Barry K.W."/>
            <person name="Haridas S."/>
            <person name="Chen C."/>
            <person name="Bauer D."/>
            <person name="Andreopoulos W."/>
            <person name="Pangilinan J."/>
            <person name="LaButti K."/>
            <person name="Riley R."/>
            <person name="Lipzen A."/>
            <person name="Clum A."/>
            <person name="Drula E."/>
            <person name="Henrissat B."/>
            <person name="Kohler A."/>
            <person name="Grigoriev I.V."/>
            <person name="Martin F.M."/>
            <person name="Hacquard S."/>
        </authorList>
    </citation>
    <scope>NUCLEOTIDE SEQUENCE</scope>
    <source>
        <strain evidence="6">MPI-CAGE-AT-0147</strain>
    </source>
</reference>
<dbReference type="Proteomes" id="UP000738349">
    <property type="component" value="Unassembled WGS sequence"/>
</dbReference>
<feature type="signal peptide" evidence="2">
    <location>
        <begin position="1"/>
        <end position="25"/>
    </location>
</feature>
<evidence type="ECO:0000256" key="1">
    <source>
        <dbReference type="ARBA" id="ARBA00005634"/>
    </source>
</evidence>
<dbReference type="InterPro" id="IPR007365">
    <property type="entry name" value="TFR-like_dimer_dom"/>
</dbReference>
<evidence type="ECO:0000259" key="5">
    <source>
        <dbReference type="Pfam" id="PF04389"/>
    </source>
</evidence>
<dbReference type="CDD" id="cd08022">
    <property type="entry name" value="M28_PSMA_like"/>
    <property type="match status" value="1"/>
</dbReference>
<dbReference type="PANTHER" id="PTHR10404">
    <property type="entry name" value="N-ACETYLATED-ALPHA-LINKED ACIDIC DIPEPTIDASE"/>
    <property type="match status" value="1"/>
</dbReference>
<dbReference type="Pfam" id="PF04253">
    <property type="entry name" value="TFR_dimer"/>
    <property type="match status" value="1"/>
</dbReference>
<evidence type="ECO:0000313" key="6">
    <source>
        <dbReference type="EMBL" id="KAH7141929.1"/>
    </source>
</evidence>
<dbReference type="PANTHER" id="PTHR10404:SF46">
    <property type="entry name" value="VACUOLAR PROTEIN SORTING-ASSOCIATED PROTEIN 70"/>
    <property type="match status" value="1"/>
</dbReference>
<feature type="domain" description="Peptidase M28" evidence="5">
    <location>
        <begin position="354"/>
        <end position="544"/>
    </location>
</feature>
<keyword evidence="7" id="KW-1185">Reference proteome</keyword>
<dbReference type="CDD" id="cd02121">
    <property type="entry name" value="PA_GCPII_like"/>
    <property type="match status" value="1"/>
</dbReference>
<dbReference type="InterPro" id="IPR036757">
    <property type="entry name" value="TFR-like_dimer_dom_sf"/>
</dbReference>
<dbReference type="Pfam" id="PF04389">
    <property type="entry name" value="Peptidase_M28"/>
    <property type="match status" value="1"/>
</dbReference>
<dbReference type="Gene3D" id="3.40.630.10">
    <property type="entry name" value="Zn peptidases"/>
    <property type="match status" value="1"/>
</dbReference>
<proteinExistence type="inferred from homology"/>
<dbReference type="Pfam" id="PF02225">
    <property type="entry name" value="PA"/>
    <property type="match status" value="1"/>
</dbReference>
<organism evidence="6 7">
    <name type="scientific">Dactylonectria macrodidyma</name>
    <dbReference type="NCBI Taxonomy" id="307937"/>
    <lineage>
        <taxon>Eukaryota</taxon>
        <taxon>Fungi</taxon>
        <taxon>Dikarya</taxon>
        <taxon>Ascomycota</taxon>
        <taxon>Pezizomycotina</taxon>
        <taxon>Sordariomycetes</taxon>
        <taxon>Hypocreomycetidae</taxon>
        <taxon>Hypocreales</taxon>
        <taxon>Nectriaceae</taxon>
        <taxon>Dactylonectria</taxon>
    </lineage>
</organism>
<dbReference type="SUPFAM" id="SSF53187">
    <property type="entry name" value="Zn-dependent exopeptidases"/>
    <property type="match status" value="1"/>
</dbReference>
<dbReference type="SUPFAM" id="SSF47672">
    <property type="entry name" value="Transferrin receptor-like dimerisation domain"/>
    <property type="match status" value="1"/>
</dbReference>
<evidence type="ECO:0000259" key="4">
    <source>
        <dbReference type="Pfam" id="PF04253"/>
    </source>
</evidence>
<evidence type="ECO:0008006" key="8">
    <source>
        <dbReference type="Google" id="ProtNLM"/>
    </source>
</evidence>